<proteinExistence type="predicted"/>
<dbReference type="Gene3D" id="3.20.20.80">
    <property type="entry name" value="Glycosidases"/>
    <property type="match status" value="1"/>
</dbReference>
<dbReference type="GeneID" id="97179612"/>
<evidence type="ECO:0000313" key="1">
    <source>
        <dbReference type="EMBL" id="SPZ92709.1"/>
    </source>
</evidence>
<organism evidence="1 2">
    <name type="scientific">Sphingobacterium multivorum</name>
    <dbReference type="NCBI Taxonomy" id="28454"/>
    <lineage>
        <taxon>Bacteria</taxon>
        <taxon>Pseudomonadati</taxon>
        <taxon>Bacteroidota</taxon>
        <taxon>Sphingobacteriia</taxon>
        <taxon>Sphingobacteriales</taxon>
        <taxon>Sphingobacteriaceae</taxon>
        <taxon>Sphingobacterium</taxon>
    </lineage>
</organism>
<accession>A0A2X2LHG0</accession>
<protein>
    <submittedName>
        <fullName evidence="1">Endo-beta-mannanase</fullName>
    </submittedName>
</protein>
<dbReference type="SUPFAM" id="SSF51445">
    <property type="entry name" value="(Trans)glycosidases"/>
    <property type="match status" value="1"/>
</dbReference>
<dbReference type="InterPro" id="IPR017853">
    <property type="entry name" value="GH"/>
</dbReference>
<gene>
    <name evidence="1" type="ORF">NCTC11343_04697</name>
</gene>
<reference evidence="1 2" key="1">
    <citation type="submission" date="2018-06" db="EMBL/GenBank/DDBJ databases">
        <authorList>
            <consortium name="Pathogen Informatics"/>
            <person name="Doyle S."/>
        </authorList>
    </citation>
    <scope>NUCLEOTIDE SEQUENCE [LARGE SCALE GENOMIC DNA]</scope>
    <source>
        <strain evidence="1 2">NCTC11343</strain>
    </source>
</reference>
<evidence type="ECO:0000313" key="2">
    <source>
        <dbReference type="Proteomes" id="UP000251241"/>
    </source>
</evidence>
<name>A0A2X2LHG0_SPHMU</name>
<dbReference type="AlphaFoldDB" id="A0A2X2LHG0"/>
<dbReference type="Proteomes" id="UP000251241">
    <property type="component" value="Unassembled WGS sequence"/>
</dbReference>
<sequence length="858" mass="97875">MRVIILCCFALLGYVNSYAQSKAIKKVPTVFVDREGVMRWSDSKAEASFYGINYTVPFAHAFRALHDKGIDRKRAIDRDVYHFARLGYNAYRIHIWDVEISDKNGNLISNEHLDLLDYLLFKLQERGIRILITGMTNFGNGYPERNINTDAFTYHYDKCAVHANPQAIAAQEKYITQLLHHVNPYTGNAYQTDPYIIGFEINNEPCHTDAIQTTSDYIGRMVKAMKKAGNKKPIFYNVSHNMEHVKAYFDADIQGTTYQWYPVGLVAGRERQGNFLPYIDQYDIPFSNLKGFANKAKAVYEYDPADNLYSYIHPAMSRTFRSAGFQWITQFAYDPMDIAAYNTEYQTHYLNLAYTPAKALSTMIAAEVAYTIPRNKKFEQYPQDTLFGDFSVSYEQDLSVMNAQDKYFYTNNTTVRPLNPTKLQHIAGHGSSPVVEYRGSGAYFLDRLEDGLWRLEVMPDAEKIADPFAKPSLDREVVHILYRSQMIDIRIPDLGDLFTVRSLVGKNDTDEAISVAKTSFSVKPGVYLLKRKNIQLKNSWLASSPWKNGYLGEYYAPKTEALKLPLLIHQQPKVLEKGRSTKLQFRYVFEKQPDSIILQTDQVSFWKDHNPYIKLISKDNCTYEADVPASLFVGNELKYTATVFVDGEKITYPDNQTGAPLDWNYRVNSYWTVGLNEQRAPIGLFESLSKVSSLETFAIPETAYMTAQREHHDLSKVPFWTYTFHAKDSGVQYFWVKDIKSTIAERPAGIAAATKLCILLKHEGGNPLLHAGFVTKKGYTYVENIAIGTSGESLVRMDLADLKLVPTALLPAPYPVFLERFFKPTVQAQFDKREIEKLIVSGEKMEGVVLSIAAIWLE</sequence>
<dbReference type="EMBL" id="UAUU01000011">
    <property type="protein sequence ID" value="SPZ92709.1"/>
    <property type="molecule type" value="Genomic_DNA"/>
</dbReference>
<dbReference type="RefSeq" id="WP_112375997.1">
    <property type="nucleotide sequence ID" value="NZ_CP069793.1"/>
</dbReference>